<dbReference type="RefSeq" id="WP_133629371.1">
    <property type="nucleotide sequence ID" value="NZ_SOAZ01000037.1"/>
</dbReference>
<proteinExistence type="predicted"/>
<dbReference type="AlphaFoldDB" id="A0A4R7K7X9"/>
<dbReference type="EMBL" id="SOAZ01000037">
    <property type="protein sequence ID" value="TDT46074.1"/>
    <property type="molecule type" value="Genomic_DNA"/>
</dbReference>
<evidence type="ECO:0000313" key="3">
    <source>
        <dbReference type="Proteomes" id="UP000295325"/>
    </source>
</evidence>
<keyword evidence="3" id="KW-1185">Reference proteome</keyword>
<reference evidence="2 3" key="1">
    <citation type="submission" date="2019-03" db="EMBL/GenBank/DDBJ databases">
        <title>Genomic Encyclopedia of Type Strains, Phase IV (KMG-IV): sequencing the most valuable type-strain genomes for metagenomic binning, comparative biology and taxonomic classification.</title>
        <authorList>
            <person name="Goeker M."/>
        </authorList>
    </citation>
    <scope>NUCLEOTIDE SEQUENCE [LARGE SCALE GENOMIC DNA]</scope>
    <source>
        <strain evidence="2 3">DSM 24455</strain>
    </source>
</reference>
<comment type="caution">
    <text evidence="2">The sequence shown here is derived from an EMBL/GenBank/DDBJ whole genome shotgun (WGS) entry which is preliminary data.</text>
</comment>
<evidence type="ECO:0008006" key="4">
    <source>
        <dbReference type="Google" id="ProtNLM"/>
    </source>
</evidence>
<accession>A0A4R7K7X9</accession>
<gene>
    <name evidence="2" type="ORF">EDD71_13712</name>
</gene>
<name>A0A4R7K7X9_9CLOT</name>
<keyword evidence="1" id="KW-1133">Transmembrane helix</keyword>
<organism evidence="2 3">
    <name type="scientific">Fonticella tunisiensis</name>
    <dbReference type="NCBI Taxonomy" id="1096341"/>
    <lineage>
        <taxon>Bacteria</taxon>
        <taxon>Bacillati</taxon>
        <taxon>Bacillota</taxon>
        <taxon>Clostridia</taxon>
        <taxon>Eubacteriales</taxon>
        <taxon>Clostridiaceae</taxon>
        <taxon>Fonticella</taxon>
    </lineage>
</organism>
<evidence type="ECO:0000313" key="2">
    <source>
        <dbReference type="EMBL" id="TDT46074.1"/>
    </source>
</evidence>
<keyword evidence="1" id="KW-0812">Transmembrane</keyword>
<dbReference type="OrthoDB" id="9815354at2"/>
<sequence>MRVPVKKRSKSRSGNSSLKRTLIEAARAAAHTKNTYLSAKYRRIAARRGGNRAALALAHTILIITYNIIKNKIPYQDLGPDYFNKLNESAIVKRSTKFLNSLGYKVVKE</sequence>
<feature type="transmembrane region" description="Helical" evidence="1">
    <location>
        <begin position="50"/>
        <end position="69"/>
    </location>
</feature>
<dbReference type="Proteomes" id="UP000295325">
    <property type="component" value="Unassembled WGS sequence"/>
</dbReference>
<keyword evidence="1" id="KW-0472">Membrane</keyword>
<evidence type="ECO:0000256" key="1">
    <source>
        <dbReference type="SAM" id="Phobius"/>
    </source>
</evidence>
<protein>
    <recommendedName>
        <fullName evidence="4">Transposase IS116/IS110/IS902 family protein</fullName>
    </recommendedName>
</protein>